<evidence type="ECO:0000256" key="8">
    <source>
        <dbReference type="ARBA" id="ARBA00023779"/>
    </source>
</evidence>
<dbReference type="RefSeq" id="WP_009156065.1">
    <property type="nucleotide sequence ID" value="NZ_CM001439.1"/>
</dbReference>
<comment type="similarity">
    <text evidence="8">Belongs to the uracil-DNA glycosylase (UDG) superfamily. Type 5 (UDGb) family.</text>
</comment>
<evidence type="ECO:0000259" key="10">
    <source>
        <dbReference type="SMART" id="SM00986"/>
    </source>
</evidence>
<dbReference type="HOGENOM" id="CLU_083279_0_0_11"/>
<dbReference type="CDD" id="cd10031">
    <property type="entry name" value="UDG-F5_TTUDGB_like"/>
    <property type="match status" value="1"/>
</dbReference>
<evidence type="ECO:0000313" key="12">
    <source>
        <dbReference type="Proteomes" id="UP000004926"/>
    </source>
</evidence>
<gene>
    <name evidence="11" type="ORF">SacmaDRAFT_4503</name>
</gene>
<dbReference type="GO" id="GO:0033958">
    <property type="term" value="F:DNA-deoxyinosine glycosylase activity"/>
    <property type="evidence" value="ECO:0007669"/>
    <property type="project" value="InterPro"/>
</dbReference>
<proteinExistence type="inferred from homology"/>
<feature type="domain" description="Uracil-DNA glycosylase-like" evidence="10">
    <location>
        <begin position="53"/>
        <end position="228"/>
    </location>
</feature>
<dbReference type="eggNOG" id="COG1573">
    <property type="taxonomic scope" value="Bacteria"/>
</dbReference>
<evidence type="ECO:0000256" key="3">
    <source>
        <dbReference type="ARBA" id="ARBA00022763"/>
    </source>
</evidence>
<keyword evidence="4" id="KW-0378">Hydrolase</keyword>
<dbReference type="PANTHER" id="PTHR33693:SF3">
    <property type="entry name" value="TYPE-5 URACIL-DNA GLYCOSYLASE"/>
    <property type="match status" value="1"/>
</dbReference>
<organism evidence="11 12">
    <name type="scientific">Saccharomonospora marina XMU15</name>
    <dbReference type="NCBI Taxonomy" id="882083"/>
    <lineage>
        <taxon>Bacteria</taxon>
        <taxon>Bacillati</taxon>
        <taxon>Actinomycetota</taxon>
        <taxon>Actinomycetes</taxon>
        <taxon>Pseudonocardiales</taxon>
        <taxon>Pseudonocardiaceae</taxon>
        <taxon>Saccharomonospora</taxon>
    </lineage>
</organism>
<evidence type="ECO:0000256" key="9">
    <source>
        <dbReference type="ARBA" id="ARBA00023887"/>
    </source>
</evidence>
<keyword evidence="12" id="KW-1185">Reference proteome</keyword>
<dbReference type="OrthoDB" id="9787663at2"/>
<dbReference type="GO" id="GO:0046872">
    <property type="term" value="F:metal ion binding"/>
    <property type="evidence" value="ECO:0007669"/>
    <property type="project" value="UniProtKB-KW"/>
</dbReference>
<dbReference type="InterPro" id="IPR036895">
    <property type="entry name" value="Uracil-DNA_glycosylase-like_sf"/>
</dbReference>
<dbReference type="SUPFAM" id="SSF52141">
    <property type="entry name" value="Uracil-DNA glycosylase-like"/>
    <property type="match status" value="1"/>
</dbReference>
<keyword evidence="1" id="KW-0004">4Fe-4S</keyword>
<evidence type="ECO:0000256" key="4">
    <source>
        <dbReference type="ARBA" id="ARBA00022801"/>
    </source>
</evidence>
<dbReference type="PANTHER" id="PTHR33693">
    <property type="entry name" value="TYPE-5 URACIL-DNA GLYCOSYLASE"/>
    <property type="match status" value="1"/>
</dbReference>
<evidence type="ECO:0000256" key="2">
    <source>
        <dbReference type="ARBA" id="ARBA00022723"/>
    </source>
</evidence>
<dbReference type="Gene3D" id="3.40.470.10">
    <property type="entry name" value="Uracil-DNA glycosylase-like domain"/>
    <property type="match status" value="1"/>
</dbReference>
<dbReference type="SMART" id="SM00986">
    <property type="entry name" value="UDG"/>
    <property type="match status" value="1"/>
</dbReference>
<protein>
    <recommendedName>
        <fullName evidence="9">Type-5 uracil-DNA glycosylase</fullName>
    </recommendedName>
</protein>
<dbReference type="InterPro" id="IPR044147">
    <property type="entry name" value="UdgB-like"/>
</dbReference>
<dbReference type="SMART" id="SM00987">
    <property type="entry name" value="UreE_C"/>
    <property type="match status" value="1"/>
</dbReference>
<evidence type="ECO:0000256" key="6">
    <source>
        <dbReference type="ARBA" id="ARBA00023014"/>
    </source>
</evidence>
<keyword evidence="2" id="KW-0479">Metal-binding</keyword>
<dbReference type="InterPro" id="IPR005122">
    <property type="entry name" value="Uracil-DNA_glycosylase-like"/>
</dbReference>
<dbReference type="EMBL" id="CM001439">
    <property type="protein sequence ID" value="EHR52687.1"/>
    <property type="molecule type" value="Genomic_DNA"/>
</dbReference>
<name>H5XAX7_9PSEU</name>
<dbReference type="GO" id="GO:0004844">
    <property type="term" value="F:uracil DNA N-glycosylase activity"/>
    <property type="evidence" value="ECO:0007669"/>
    <property type="project" value="InterPro"/>
</dbReference>
<dbReference type="AlphaFoldDB" id="H5XAX7"/>
<accession>H5XAX7</accession>
<dbReference type="Pfam" id="PF03167">
    <property type="entry name" value="UDG"/>
    <property type="match status" value="1"/>
</dbReference>
<dbReference type="STRING" id="882083.SacmaDRAFT_4503"/>
<keyword evidence="7" id="KW-0234">DNA repair</keyword>
<evidence type="ECO:0000256" key="7">
    <source>
        <dbReference type="ARBA" id="ARBA00023204"/>
    </source>
</evidence>
<evidence type="ECO:0000256" key="1">
    <source>
        <dbReference type="ARBA" id="ARBA00022485"/>
    </source>
</evidence>
<dbReference type="GO" id="GO:0051539">
    <property type="term" value="F:4 iron, 4 sulfur cluster binding"/>
    <property type="evidence" value="ECO:0007669"/>
    <property type="project" value="UniProtKB-KW"/>
</dbReference>
<reference evidence="11 12" key="1">
    <citation type="journal article" date="2012" name="Stand. Genomic Sci.">
        <title>Genome sequence of the ocean sediment bacterium Saccharomonospora marina type strain (XMU15(T)).</title>
        <authorList>
            <person name="Klenk H.P."/>
            <person name="Lu M."/>
            <person name="Lucas S."/>
            <person name="Lapidus A."/>
            <person name="Copeland A."/>
            <person name="Pitluck S."/>
            <person name="Goodwin L.A."/>
            <person name="Han C."/>
            <person name="Tapia R."/>
            <person name="Brambilla E.M."/>
            <person name="Potter G."/>
            <person name="Land M."/>
            <person name="Ivanova N."/>
            <person name="Rohde M."/>
            <person name="Goker M."/>
            <person name="Detter J.C."/>
            <person name="Li W.J."/>
            <person name="Kyrpides N.C."/>
            <person name="Woyke T."/>
        </authorList>
    </citation>
    <scope>NUCLEOTIDE SEQUENCE [LARGE SCALE GENOMIC DNA]</scope>
    <source>
        <strain evidence="11 12">XMU15</strain>
    </source>
</reference>
<dbReference type="InterPro" id="IPR051536">
    <property type="entry name" value="UDG_Type-4/5"/>
</dbReference>
<dbReference type="GO" id="GO:0006284">
    <property type="term" value="P:base-excision repair"/>
    <property type="evidence" value="ECO:0007669"/>
    <property type="project" value="InterPro"/>
</dbReference>
<keyword evidence="5" id="KW-0408">Iron</keyword>
<keyword evidence="3" id="KW-0227">DNA damage</keyword>
<sequence>MAGVATAVTSISALDEAVSQCRACPRLVAWREEVARTKRASFADQTYWGRPVPGFGPSDAALLIVGLAPAAHGGNRTGRMFTGDRSGDVLFQALHDVGLASRPTSVRAGDGLRLRGTRITAPVHCAPPANKPTPAERDTCGMWLQRELELLRPTLRAAVVLGAFGWQALLTALGAVGWSVPRPRPRFGHGASVTLAGPVPLQLLGSYHVSQQNTFTGRLTPAMLRDVLEHAKDLAGLG</sequence>
<keyword evidence="6" id="KW-0411">Iron-sulfur</keyword>
<evidence type="ECO:0000256" key="5">
    <source>
        <dbReference type="ARBA" id="ARBA00023004"/>
    </source>
</evidence>
<evidence type="ECO:0000313" key="11">
    <source>
        <dbReference type="EMBL" id="EHR52687.1"/>
    </source>
</evidence>
<dbReference type="Proteomes" id="UP000004926">
    <property type="component" value="Chromosome"/>
</dbReference>